<organism evidence="1 2">
    <name type="scientific">Polypedilum vanderplanki</name>
    <name type="common">Sleeping chironomid midge</name>
    <dbReference type="NCBI Taxonomy" id="319348"/>
    <lineage>
        <taxon>Eukaryota</taxon>
        <taxon>Metazoa</taxon>
        <taxon>Ecdysozoa</taxon>
        <taxon>Arthropoda</taxon>
        <taxon>Hexapoda</taxon>
        <taxon>Insecta</taxon>
        <taxon>Pterygota</taxon>
        <taxon>Neoptera</taxon>
        <taxon>Endopterygota</taxon>
        <taxon>Diptera</taxon>
        <taxon>Nematocera</taxon>
        <taxon>Chironomoidea</taxon>
        <taxon>Chironomidae</taxon>
        <taxon>Chironominae</taxon>
        <taxon>Polypedilum</taxon>
        <taxon>Polypedilum</taxon>
    </lineage>
</organism>
<protein>
    <submittedName>
        <fullName evidence="1">Uncharacterized protein</fullName>
    </submittedName>
</protein>
<dbReference type="Proteomes" id="UP001107558">
    <property type="component" value="Chromosome 4"/>
</dbReference>
<gene>
    <name evidence="1" type="ORF">PVAND_014517</name>
</gene>
<accession>A0A9J6B9X5</accession>
<sequence>MFRNLFEIDEARIILKIAAQNHDLWIIFDFDNPDAGDMNPHARNALGIINYTMNQIFVNAYEALIDDKKKRKARRILMHEICHSVIDSVFENNGRPYYENDNIREAKLEEILESYKEIISNECTHNNIKDACDGIIQGVFNRFVMCENMCGT</sequence>
<keyword evidence="2" id="KW-1185">Reference proteome</keyword>
<dbReference type="AlphaFoldDB" id="A0A9J6B9X5"/>
<evidence type="ECO:0000313" key="2">
    <source>
        <dbReference type="Proteomes" id="UP001107558"/>
    </source>
</evidence>
<comment type="caution">
    <text evidence="1">The sequence shown here is derived from an EMBL/GenBank/DDBJ whole genome shotgun (WGS) entry which is preliminary data.</text>
</comment>
<evidence type="ECO:0000313" key="1">
    <source>
        <dbReference type="EMBL" id="KAG5666493.1"/>
    </source>
</evidence>
<reference evidence="1" key="1">
    <citation type="submission" date="2021-03" db="EMBL/GenBank/DDBJ databases">
        <title>Chromosome level genome of the anhydrobiotic midge Polypedilum vanderplanki.</title>
        <authorList>
            <person name="Yoshida Y."/>
            <person name="Kikawada T."/>
            <person name="Gusev O."/>
        </authorList>
    </citation>
    <scope>NUCLEOTIDE SEQUENCE</scope>
    <source>
        <strain evidence="1">NIAS01</strain>
        <tissue evidence="1">Whole body or cell culture</tissue>
    </source>
</reference>
<name>A0A9J6B9X5_POLVA</name>
<dbReference type="EMBL" id="JADBJN010000004">
    <property type="protein sequence ID" value="KAG5666493.1"/>
    <property type="molecule type" value="Genomic_DNA"/>
</dbReference>
<proteinExistence type="predicted"/>